<dbReference type="SMART" id="SM00064">
    <property type="entry name" value="FYVE"/>
    <property type="match status" value="1"/>
</dbReference>
<dbReference type="Gene3D" id="3.30.40.10">
    <property type="entry name" value="Zinc/RING finger domain, C3HC4 (zinc finger)"/>
    <property type="match status" value="1"/>
</dbReference>
<evidence type="ECO:0000259" key="6">
    <source>
        <dbReference type="PROSITE" id="PS50178"/>
    </source>
</evidence>
<accession>A0AA35TVZ7</accession>
<evidence type="ECO:0000256" key="1">
    <source>
        <dbReference type="ARBA" id="ARBA00022723"/>
    </source>
</evidence>
<evidence type="ECO:0000313" key="7">
    <source>
        <dbReference type="EMBL" id="CAI8055513.1"/>
    </source>
</evidence>
<name>A0AA35TVZ7_GEOBA</name>
<dbReference type="EMBL" id="CASHTH010004284">
    <property type="protein sequence ID" value="CAI8055513.1"/>
    <property type="molecule type" value="Genomic_DNA"/>
</dbReference>
<dbReference type="Pfam" id="PF01363">
    <property type="entry name" value="FYVE"/>
    <property type="match status" value="1"/>
</dbReference>
<dbReference type="PANTHER" id="PTHR39490:SF8">
    <property type="entry name" value="ZINC FINGER FYVE DOMAIN-CONTAINING PROTEIN 21"/>
    <property type="match status" value="1"/>
</dbReference>
<dbReference type="InterPro" id="IPR032031">
    <property type="entry name" value="ZFYVE21_C"/>
</dbReference>
<dbReference type="InterPro" id="IPR013083">
    <property type="entry name" value="Znf_RING/FYVE/PHD"/>
</dbReference>
<dbReference type="SUPFAM" id="SSF57903">
    <property type="entry name" value="FYVE/PHD zinc finger"/>
    <property type="match status" value="1"/>
</dbReference>
<keyword evidence="8" id="KW-1185">Reference proteome</keyword>
<gene>
    <name evidence="7" type="ORF">GBAR_LOCUS30304</name>
</gene>
<comment type="caution">
    <text evidence="7">The sequence shown here is derived from an EMBL/GenBank/DDBJ whole genome shotgun (WGS) entry which is preliminary data.</text>
</comment>
<evidence type="ECO:0000313" key="8">
    <source>
        <dbReference type="Proteomes" id="UP001174909"/>
    </source>
</evidence>
<evidence type="ECO:0000256" key="3">
    <source>
        <dbReference type="ARBA" id="ARBA00022833"/>
    </source>
</evidence>
<feature type="domain" description="FYVE-type" evidence="6">
    <location>
        <begin position="43"/>
        <end position="97"/>
    </location>
</feature>
<dbReference type="InterPro" id="IPR011011">
    <property type="entry name" value="Znf_FYVE_PHD"/>
</dbReference>
<dbReference type="InterPro" id="IPR017455">
    <property type="entry name" value="Znf_FYVE-rel"/>
</dbReference>
<dbReference type="PANTHER" id="PTHR39490">
    <property type="entry name" value="ARRESTIN DOMAIN-CONTAINING PROTEIN D"/>
    <property type="match status" value="1"/>
</dbReference>
<sequence>MAHSYDEEEPSMERHIHYNKRGELQMVGQKSLFDLDEPVWHADEKSPVCDKCSAAFTFTHRRHHCRRCGEVVCADCMDKVPLVRMRYVDHVVVCKVCIPLCKTEDEFFQNHLKTLTTGAYFHLSDSDDAAAEYLCKLSTDHRQILISQDHLPIAMRHILEVKTLHGEEARLATGAGGEGEVDGGSRKKRSGSNPKNISLELTYKSGGLEHKL</sequence>
<protein>
    <submittedName>
        <fullName evidence="7">Zinc finger FYVE domain-containing protein 21</fullName>
    </submittedName>
</protein>
<evidence type="ECO:0000256" key="4">
    <source>
        <dbReference type="PROSITE-ProRule" id="PRU00091"/>
    </source>
</evidence>
<evidence type="ECO:0000256" key="5">
    <source>
        <dbReference type="SAM" id="MobiDB-lite"/>
    </source>
</evidence>
<organism evidence="7 8">
    <name type="scientific">Geodia barretti</name>
    <name type="common">Barrett's horny sponge</name>
    <dbReference type="NCBI Taxonomy" id="519541"/>
    <lineage>
        <taxon>Eukaryota</taxon>
        <taxon>Metazoa</taxon>
        <taxon>Porifera</taxon>
        <taxon>Demospongiae</taxon>
        <taxon>Heteroscleromorpha</taxon>
        <taxon>Tetractinellida</taxon>
        <taxon>Astrophorina</taxon>
        <taxon>Geodiidae</taxon>
        <taxon>Geodia</taxon>
    </lineage>
</organism>
<feature type="region of interest" description="Disordered" evidence="5">
    <location>
        <begin position="172"/>
        <end position="212"/>
    </location>
</feature>
<keyword evidence="2 4" id="KW-0863">Zinc-finger</keyword>
<dbReference type="InterPro" id="IPR000306">
    <property type="entry name" value="Znf_FYVE"/>
</dbReference>
<dbReference type="PROSITE" id="PS50178">
    <property type="entry name" value="ZF_FYVE"/>
    <property type="match status" value="1"/>
</dbReference>
<dbReference type="Pfam" id="PF16696">
    <property type="entry name" value="ZFYVE21_C"/>
    <property type="match status" value="1"/>
</dbReference>
<dbReference type="InterPro" id="IPR038632">
    <property type="entry name" value="ZFYVE21_C_sf"/>
</dbReference>
<dbReference type="Proteomes" id="UP001174909">
    <property type="component" value="Unassembled WGS sequence"/>
</dbReference>
<proteinExistence type="predicted"/>
<reference evidence="7" key="1">
    <citation type="submission" date="2023-03" db="EMBL/GenBank/DDBJ databases">
        <authorList>
            <person name="Steffen K."/>
            <person name="Cardenas P."/>
        </authorList>
    </citation>
    <scope>NUCLEOTIDE SEQUENCE</scope>
</reference>
<dbReference type="InterPro" id="IPR052113">
    <property type="entry name" value="FYVE-type_Zinc_Finger"/>
</dbReference>
<dbReference type="GO" id="GO:0008270">
    <property type="term" value="F:zinc ion binding"/>
    <property type="evidence" value="ECO:0007669"/>
    <property type="project" value="UniProtKB-KW"/>
</dbReference>
<evidence type="ECO:0000256" key="2">
    <source>
        <dbReference type="ARBA" id="ARBA00022771"/>
    </source>
</evidence>
<keyword evidence="1" id="KW-0479">Metal-binding</keyword>
<dbReference type="AlphaFoldDB" id="A0AA35TVZ7"/>
<keyword evidence="3" id="KW-0862">Zinc</keyword>
<dbReference type="Gene3D" id="2.30.29.160">
    <property type="entry name" value="Zinc finger FYVE domain-containing protein 21, C-terminal"/>
    <property type="match status" value="1"/>
</dbReference>